<dbReference type="InterPro" id="IPR013083">
    <property type="entry name" value="Znf_RING/FYVE/PHD"/>
</dbReference>
<dbReference type="SUPFAM" id="SSF57903">
    <property type="entry name" value="FYVE/PHD zinc finger"/>
    <property type="match status" value="1"/>
</dbReference>
<feature type="domain" description="PHD-type" evidence="9">
    <location>
        <begin position="311"/>
        <end position="433"/>
    </location>
</feature>
<evidence type="ECO:0000256" key="7">
    <source>
        <dbReference type="PROSITE-ProRule" id="PRU00146"/>
    </source>
</evidence>
<comment type="subcellular location">
    <subcellularLocation>
        <location evidence="1">Nucleus</location>
    </subcellularLocation>
</comment>
<evidence type="ECO:0000256" key="5">
    <source>
        <dbReference type="ARBA" id="ARBA00022833"/>
    </source>
</evidence>
<keyword evidence="2" id="KW-0479">Metal-binding</keyword>
<dbReference type="FunFam" id="3.30.40.10:FF:000007">
    <property type="entry name" value="Bromodomain containing 1, isoform CRA_b"/>
    <property type="match status" value="1"/>
</dbReference>
<dbReference type="EMBL" id="LLZZ01000172">
    <property type="protein sequence ID" value="KTA96410.1"/>
    <property type="molecule type" value="Genomic_DNA"/>
</dbReference>
<organism evidence="10 11">
    <name type="scientific">Candida glabrata</name>
    <name type="common">Yeast</name>
    <name type="synonym">Torulopsis glabrata</name>
    <dbReference type="NCBI Taxonomy" id="5478"/>
    <lineage>
        <taxon>Eukaryota</taxon>
        <taxon>Fungi</taxon>
        <taxon>Dikarya</taxon>
        <taxon>Ascomycota</taxon>
        <taxon>Saccharomycotina</taxon>
        <taxon>Saccharomycetes</taxon>
        <taxon>Saccharomycetales</taxon>
        <taxon>Saccharomycetaceae</taxon>
        <taxon>Nakaseomyces</taxon>
    </lineage>
</organism>
<dbReference type="GO" id="GO:0140003">
    <property type="term" value="F:histone H3K36me3 reader activity"/>
    <property type="evidence" value="ECO:0007669"/>
    <property type="project" value="EnsemblFungi"/>
</dbReference>
<dbReference type="InterPro" id="IPR019787">
    <property type="entry name" value="Znf_PHD-finger"/>
</dbReference>
<dbReference type="VEuPathDB" id="FungiDB:GWK60_K05093"/>
<dbReference type="PROSITE" id="PS50016">
    <property type="entry name" value="ZF_PHD_2"/>
    <property type="match status" value="1"/>
</dbReference>
<dbReference type="InterPro" id="IPR011011">
    <property type="entry name" value="Znf_FYVE_PHD"/>
</dbReference>
<evidence type="ECO:0000259" key="8">
    <source>
        <dbReference type="PROSITE" id="PS50016"/>
    </source>
</evidence>
<evidence type="ECO:0000256" key="1">
    <source>
        <dbReference type="ARBA" id="ARBA00004123"/>
    </source>
</evidence>
<keyword evidence="5" id="KW-0862">Zinc</keyword>
<evidence type="ECO:0000313" key="11">
    <source>
        <dbReference type="Proteomes" id="UP000054886"/>
    </source>
</evidence>
<dbReference type="VEuPathDB" id="FungiDB:CAGL0K05269g"/>
<evidence type="ECO:0000256" key="2">
    <source>
        <dbReference type="ARBA" id="ARBA00022723"/>
    </source>
</evidence>
<dbReference type="GO" id="GO:0005634">
    <property type="term" value="C:nucleus"/>
    <property type="evidence" value="ECO:0007669"/>
    <property type="project" value="UniProtKB-SubCell"/>
</dbReference>
<gene>
    <name evidence="10" type="ORF">AO440_003476</name>
</gene>
<dbReference type="Pfam" id="PF13831">
    <property type="entry name" value="PHD_2"/>
    <property type="match status" value="1"/>
</dbReference>
<evidence type="ECO:0000256" key="6">
    <source>
        <dbReference type="ARBA" id="ARBA00023242"/>
    </source>
</evidence>
<keyword evidence="4 7" id="KW-0863">Zinc-finger</keyword>
<dbReference type="VEuPathDB" id="FungiDB:GVI51_K05093"/>
<dbReference type="PANTHER" id="PTHR13793">
    <property type="entry name" value="PHD FINGER PROTEINS"/>
    <property type="match status" value="1"/>
</dbReference>
<dbReference type="InterPro" id="IPR019542">
    <property type="entry name" value="Enhancer_polycomb-like_N"/>
</dbReference>
<dbReference type="InterPro" id="IPR019786">
    <property type="entry name" value="Zinc_finger_PHD-type_CS"/>
</dbReference>
<feature type="domain" description="PHD-type" evidence="8">
    <location>
        <begin position="257"/>
        <end position="307"/>
    </location>
</feature>
<dbReference type="InterPro" id="IPR001965">
    <property type="entry name" value="Znf_PHD"/>
</dbReference>
<keyword evidence="6" id="KW-0539">Nucleus</keyword>
<dbReference type="GO" id="GO:0008270">
    <property type="term" value="F:zinc ion binding"/>
    <property type="evidence" value="ECO:0007669"/>
    <property type="project" value="UniProtKB-KW"/>
</dbReference>
<keyword evidence="3" id="KW-0677">Repeat</keyword>
<protein>
    <submittedName>
        <fullName evidence="10">NuA3 HAT complex component NTO1</fullName>
    </submittedName>
</protein>
<dbReference type="CDD" id="cd15492">
    <property type="entry name" value="PHD_BRPF_JADE_like"/>
    <property type="match status" value="1"/>
</dbReference>
<proteinExistence type="predicted"/>
<dbReference type="GO" id="GO:1990468">
    <property type="term" value="C:NuA3b histone acetyltransferase complex"/>
    <property type="evidence" value="ECO:0007669"/>
    <property type="project" value="EnsemblFungi"/>
</dbReference>
<sequence>MSRASNDVGPKLREEKHFNDFYPDLDANDLIPILVSQETDQSQSVDSQDEIIRKQHYKQLIFNGSITVEPITITKQATDVQQIPYPVNDFATFIDAKRYSKKSVGNTLISKFYSQDHIQGKTKRRQQRIINAHDSDKIYKDKFMTDSNQIKRDKAIQSHFEALSPNLSGFIPQYDMDEQDALYLEFLNQSLGEKYITAEVFEIIITILELEWYHLDKHIPPKITDTNDSQLNSIQHHANKVRYELYGSDDGTGLTSDQACAVCDGTVSTTTNMIVFCDGCDIAVHQECYGIVFIPEGQWLCRRCFISRNKQVNCVTCPSTTGAFKQTHTGSWAHVLCALWIPELVFANLHYMEPIEGVENINKSRWKLVCYICKLRVGACIQCSNKNCFAAYHVTCAKRAGLCLDTHDTSIAEMASKHYQMHHHVTSYCDKHSPPGWPSCAEGIMKTRRYFANRDAISEVSKEKQLITKGVNSEDKNSTHWKTNKGTPIAPMYFTHIIQKVLVMFDISNEIPLSILLCKYWAMKRELRKGAPLVRVHTNLSYNSQNESYLNDRIQFIDSLLGDLQSLGNISRLIKERVNATKSFRATNKKINEVFTSPKEYFFRRNVLSKFLHFNAFTSLLALLDKHTIVDHSVNALRNSTSATFIENVEAFVNFASTKLDETRLTSDYIHRISNYAKELSAQFDKVDYEREINMDFEVNKEHDKLSVSERLWKGPILQQEEGLSDVEELTPSESRIVNNLPIEKEKPTKVKRRKKWKKSY</sequence>
<evidence type="ECO:0000256" key="3">
    <source>
        <dbReference type="ARBA" id="ARBA00022737"/>
    </source>
</evidence>
<dbReference type="PROSITE" id="PS01359">
    <property type="entry name" value="ZF_PHD_1"/>
    <property type="match status" value="1"/>
</dbReference>
<evidence type="ECO:0000256" key="4">
    <source>
        <dbReference type="ARBA" id="ARBA00022771"/>
    </source>
</evidence>
<dbReference type="GO" id="GO:0006357">
    <property type="term" value="P:regulation of transcription by RNA polymerase II"/>
    <property type="evidence" value="ECO:0007669"/>
    <property type="project" value="TreeGrafter"/>
</dbReference>
<dbReference type="AlphaFoldDB" id="A0A0W0DJJ2"/>
<dbReference type="VEuPathDB" id="FungiDB:B1J91_K05269g"/>
<dbReference type="GO" id="GO:0006338">
    <property type="term" value="P:chromatin remodeling"/>
    <property type="evidence" value="ECO:0007669"/>
    <property type="project" value="EnsemblFungi"/>
</dbReference>
<dbReference type="Gene3D" id="3.30.40.10">
    <property type="entry name" value="Zinc/RING finger domain, C3HC4 (zinc finger)"/>
    <property type="match status" value="2"/>
</dbReference>
<dbReference type="SMART" id="SM00249">
    <property type="entry name" value="PHD"/>
    <property type="match status" value="2"/>
</dbReference>
<evidence type="ECO:0000313" key="10">
    <source>
        <dbReference type="EMBL" id="KTA96410.1"/>
    </source>
</evidence>
<evidence type="ECO:0000259" key="9">
    <source>
        <dbReference type="PROSITE" id="PS51805"/>
    </source>
</evidence>
<dbReference type="PANTHER" id="PTHR13793:SF107">
    <property type="entry name" value="BROMODOMAIN-CONTAINING PROTEIN HOMOLOG"/>
    <property type="match status" value="1"/>
</dbReference>
<dbReference type="InterPro" id="IPR050701">
    <property type="entry name" value="Histone_Mod_Regulator"/>
</dbReference>
<dbReference type="GO" id="GO:1990467">
    <property type="term" value="C:NuA3a histone acetyltransferase complex"/>
    <property type="evidence" value="ECO:0007669"/>
    <property type="project" value="EnsemblFungi"/>
</dbReference>
<name>A0A0W0DJJ2_CANGB</name>
<dbReference type="PROSITE" id="PS51805">
    <property type="entry name" value="EPHD"/>
    <property type="match status" value="1"/>
</dbReference>
<dbReference type="InterPro" id="IPR034732">
    <property type="entry name" value="EPHD"/>
</dbReference>
<dbReference type="Proteomes" id="UP000054886">
    <property type="component" value="Unassembled WGS sequence"/>
</dbReference>
<dbReference type="Pfam" id="PF10513">
    <property type="entry name" value="EPL1"/>
    <property type="match status" value="1"/>
</dbReference>
<comment type="caution">
    <text evidence="10">The sequence shown here is derived from an EMBL/GenBank/DDBJ whole genome shotgun (WGS) entry which is preliminary data.</text>
</comment>
<dbReference type="Pfam" id="PF13832">
    <property type="entry name" value="zf-HC5HC2H_2"/>
    <property type="match status" value="1"/>
</dbReference>
<accession>A0A0W0DJJ2</accession>
<reference evidence="10 11" key="1">
    <citation type="submission" date="2015-10" db="EMBL/GenBank/DDBJ databases">
        <title>Draft genomes sequences of Candida glabrata isolates 1A, 1B, 2A, 2B, 3A and 3B.</title>
        <authorList>
            <person name="Haavelsrud O.E."/>
            <person name="Gaustad P."/>
        </authorList>
    </citation>
    <scope>NUCLEOTIDE SEQUENCE [LARGE SCALE GENOMIC DNA]</scope>
    <source>
        <strain evidence="10">910700640</strain>
    </source>
</reference>